<dbReference type="PROSITE" id="PS50850">
    <property type="entry name" value="MFS"/>
    <property type="match status" value="1"/>
</dbReference>
<dbReference type="PANTHER" id="PTHR42718">
    <property type="entry name" value="MAJOR FACILITATOR SUPERFAMILY MULTIDRUG TRANSPORTER MFSC"/>
    <property type="match status" value="1"/>
</dbReference>
<accession>A0A559JK95</accession>
<feature type="transmembrane region" description="Helical" evidence="9">
    <location>
        <begin position="351"/>
        <end position="368"/>
    </location>
</feature>
<dbReference type="Gene3D" id="1.20.1720.10">
    <property type="entry name" value="Multidrug resistance protein D"/>
    <property type="match status" value="1"/>
</dbReference>
<protein>
    <submittedName>
        <fullName evidence="11">DHA2 family efflux MFS transporter permease subunit</fullName>
    </submittedName>
</protein>
<evidence type="ECO:0000256" key="5">
    <source>
        <dbReference type="ARBA" id="ARBA00022692"/>
    </source>
</evidence>
<dbReference type="PANTHER" id="PTHR42718:SF9">
    <property type="entry name" value="MAJOR FACILITATOR SUPERFAMILY MULTIDRUG TRANSPORTER MFSC"/>
    <property type="match status" value="1"/>
</dbReference>
<keyword evidence="12" id="KW-1185">Reference proteome</keyword>
<dbReference type="InterPro" id="IPR020846">
    <property type="entry name" value="MFS_dom"/>
</dbReference>
<feature type="transmembrane region" description="Helical" evidence="9">
    <location>
        <begin position="288"/>
        <end position="311"/>
    </location>
</feature>
<dbReference type="GO" id="GO:0005886">
    <property type="term" value="C:plasma membrane"/>
    <property type="evidence" value="ECO:0007669"/>
    <property type="project" value="UniProtKB-SubCell"/>
</dbReference>
<feature type="transmembrane region" description="Helical" evidence="9">
    <location>
        <begin position="503"/>
        <end position="521"/>
    </location>
</feature>
<dbReference type="InterPro" id="IPR011701">
    <property type="entry name" value="MFS"/>
</dbReference>
<dbReference type="Gene3D" id="1.20.1250.20">
    <property type="entry name" value="MFS general substrate transporter like domains"/>
    <property type="match status" value="1"/>
</dbReference>
<dbReference type="PRINTS" id="PR01036">
    <property type="entry name" value="TCRTETB"/>
</dbReference>
<feature type="transmembrane region" description="Helical" evidence="9">
    <location>
        <begin position="124"/>
        <end position="146"/>
    </location>
</feature>
<dbReference type="CDD" id="cd17503">
    <property type="entry name" value="MFS_LmrB_MDR_like"/>
    <property type="match status" value="1"/>
</dbReference>
<feature type="transmembrane region" description="Helical" evidence="9">
    <location>
        <begin position="218"/>
        <end position="238"/>
    </location>
</feature>
<feature type="transmembrane region" description="Helical" evidence="9">
    <location>
        <begin position="323"/>
        <end position="344"/>
    </location>
</feature>
<evidence type="ECO:0000256" key="1">
    <source>
        <dbReference type="ARBA" id="ARBA00004651"/>
    </source>
</evidence>
<dbReference type="SUPFAM" id="SSF103473">
    <property type="entry name" value="MFS general substrate transporter"/>
    <property type="match status" value="1"/>
</dbReference>
<evidence type="ECO:0000256" key="7">
    <source>
        <dbReference type="ARBA" id="ARBA00023136"/>
    </source>
</evidence>
<sequence length="541" mass="57921">MSDQEQPAAATDKESQPASPPAASTAQKASGLAMLAIILGVFMAILDTSIVNVAIPKMMSVFGVNQQQIEWVVTAYSLVSGALVPVTGFLGDRFGYKRIYIISLVIFTIGSALCGAAWSNDSMIFFRIIQAIGGGAMMPISMSMIFRMFPAEKRGLAMGLFGISIMFAPAIGPTLSGYIVEYLDWRLIFTINVPIGILDFFLSMATLKEFKSSVARKFDVGGFLTSSTGLATLLYGIGKVSEKGWSDTEVIIFLAIGIFCLVSFVIIELSVKEPMLDLGLLKNGTYTLALVISSLAMVIMMGMLFLLPIFLQNIAGLSAVQTGLILLPQALASGIMMPIAGALFDKIGAKKLAIVGLIITTFALYLTSKLALETTFATIIFWLSLRAVGMGLMMMPLQTAGMNTVPMDKVGQGTALSNTIRQVSGAFGIAWLSLLFSNRSAMHTAELSDRISMFSTQVISNVNKLIAGYTSMGQSAADAQKSAMTYVYGQVQIHAIILALDDIFYVTAVVSVIAAVLCLFLKDKKREKSAGAVQQVHVMGE</sequence>
<feature type="domain" description="Major facilitator superfamily (MFS) profile" evidence="10">
    <location>
        <begin position="33"/>
        <end position="526"/>
    </location>
</feature>
<reference evidence="11 12" key="1">
    <citation type="submission" date="2019-07" db="EMBL/GenBank/DDBJ databases">
        <authorList>
            <person name="Kim J."/>
        </authorList>
    </citation>
    <scope>NUCLEOTIDE SEQUENCE [LARGE SCALE GENOMIC DNA]</scope>
    <source>
        <strain evidence="11 12">JC52</strain>
    </source>
</reference>
<dbReference type="OrthoDB" id="9816041at2"/>
<evidence type="ECO:0000313" key="12">
    <source>
        <dbReference type="Proteomes" id="UP000317036"/>
    </source>
</evidence>
<dbReference type="AlphaFoldDB" id="A0A559JK95"/>
<dbReference type="RefSeq" id="WP_144854760.1">
    <property type="nucleotide sequence ID" value="NZ_VNJI01000077.1"/>
</dbReference>
<keyword evidence="3" id="KW-0813">Transport</keyword>
<name>A0A559JK95_9BACL</name>
<organism evidence="11 12">
    <name type="scientific">Paenibacillus cremeus</name>
    <dbReference type="NCBI Taxonomy" id="2163881"/>
    <lineage>
        <taxon>Bacteria</taxon>
        <taxon>Bacillati</taxon>
        <taxon>Bacillota</taxon>
        <taxon>Bacilli</taxon>
        <taxon>Bacillales</taxon>
        <taxon>Paenibacillaceae</taxon>
        <taxon>Paenibacillus</taxon>
    </lineage>
</organism>
<feature type="transmembrane region" description="Helical" evidence="9">
    <location>
        <begin position="185"/>
        <end position="206"/>
    </location>
</feature>
<comment type="similarity">
    <text evidence="2">Belongs to the major facilitator superfamily. EmrB family.</text>
</comment>
<keyword evidence="4" id="KW-1003">Cell membrane</keyword>
<feature type="transmembrane region" description="Helical" evidence="9">
    <location>
        <begin position="374"/>
        <end position="397"/>
    </location>
</feature>
<comment type="subcellular location">
    <subcellularLocation>
        <location evidence="1">Cell membrane</location>
        <topology evidence="1">Multi-pass membrane protein</topology>
    </subcellularLocation>
</comment>
<dbReference type="InterPro" id="IPR036259">
    <property type="entry name" value="MFS_trans_sf"/>
</dbReference>
<feature type="transmembrane region" description="Helical" evidence="9">
    <location>
        <begin position="250"/>
        <end position="267"/>
    </location>
</feature>
<feature type="transmembrane region" description="Helical" evidence="9">
    <location>
        <begin position="158"/>
        <end position="179"/>
    </location>
</feature>
<proteinExistence type="inferred from homology"/>
<keyword evidence="6 9" id="KW-1133">Transmembrane helix</keyword>
<feature type="transmembrane region" description="Helical" evidence="9">
    <location>
        <begin position="71"/>
        <end position="90"/>
    </location>
</feature>
<dbReference type="NCBIfam" id="TIGR00711">
    <property type="entry name" value="efflux_EmrB"/>
    <property type="match status" value="1"/>
</dbReference>
<evidence type="ECO:0000256" key="4">
    <source>
        <dbReference type="ARBA" id="ARBA00022475"/>
    </source>
</evidence>
<evidence type="ECO:0000256" key="3">
    <source>
        <dbReference type="ARBA" id="ARBA00022448"/>
    </source>
</evidence>
<keyword evidence="7 9" id="KW-0472">Membrane</keyword>
<dbReference type="Pfam" id="PF07690">
    <property type="entry name" value="MFS_1"/>
    <property type="match status" value="1"/>
</dbReference>
<dbReference type="EMBL" id="VNJI01000077">
    <property type="protein sequence ID" value="TVY00290.1"/>
    <property type="molecule type" value="Genomic_DNA"/>
</dbReference>
<comment type="caution">
    <text evidence="11">The sequence shown here is derived from an EMBL/GenBank/DDBJ whole genome shotgun (WGS) entry which is preliminary data.</text>
</comment>
<feature type="transmembrane region" description="Helical" evidence="9">
    <location>
        <begin position="32"/>
        <end position="51"/>
    </location>
</feature>
<dbReference type="InterPro" id="IPR004638">
    <property type="entry name" value="EmrB-like"/>
</dbReference>
<dbReference type="GO" id="GO:0022857">
    <property type="term" value="F:transmembrane transporter activity"/>
    <property type="evidence" value="ECO:0007669"/>
    <property type="project" value="InterPro"/>
</dbReference>
<evidence type="ECO:0000256" key="6">
    <source>
        <dbReference type="ARBA" id="ARBA00022989"/>
    </source>
</evidence>
<keyword evidence="5 9" id="KW-0812">Transmembrane</keyword>
<evidence type="ECO:0000259" key="10">
    <source>
        <dbReference type="PROSITE" id="PS50850"/>
    </source>
</evidence>
<gene>
    <name evidence="11" type="ORF">FPZ49_33435</name>
</gene>
<feature type="transmembrane region" description="Helical" evidence="9">
    <location>
        <begin position="99"/>
        <end position="118"/>
    </location>
</feature>
<evidence type="ECO:0000256" key="8">
    <source>
        <dbReference type="SAM" id="MobiDB-lite"/>
    </source>
</evidence>
<evidence type="ECO:0000256" key="2">
    <source>
        <dbReference type="ARBA" id="ARBA00008537"/>
    </source>
</evidence>
<dbReference type="Proteomes" id="UP000317036">
    <property type="component" value="Unassembled WGS sequence"/>
</dbReference>
<evidence type="ECO:0000256" key="9">
    <source>
        <dbReference type="SAM" id="Phobius"/>
    </source>
</evidence>
<feature type="region of interest" description="Disordered" evidence="8">
    <location>
        <begin position="1"/>
        <end position="24"/>
    </location>
</feature>
<evidence type="ECO:0000313" key="11">
    <source>
        <dbReference type="EMBL" id="TVY00290.1"/>
    </source>
</evidence>